<keyword evidence="2" id="KW-0472">Membrane</keyword>
<evidence type="ECO:0000256" key="2">
    <source>
        <dbReference type="SAM" id="Phobius"/>
    </source>
</evidence>
<protein>
    <submittedName>
        <fullName evidence="3">25480_t:CDS:1</fullName>
    </submittedName>
</protein>
<feature type="compositionally biased region" description="Basic and acidic residues" evidence="1">
    <location>
        <begin position="1"/>
        <end position="13"/>
    </location>
</feature>
<dbReference type="AlphaFoldDB" id="A0A9N9GXQ3"/>
<dbReference type="Proteomes" id="UP000789405">
    <property type="component" value="Unassembled WGS sequence"/>
</dbReference>
<accession>A0A9N9GXQ3</accession>
<proteinExistence type="predicted"/>
<name>A0A9N9GXQ3_9GLOM</name>
<feature type="region of interest" description="Disordered" evidence="1">
    <location>
        <begin position="1"/>
        <end position="25"/>
    </location>
</feature>
<sequence>MNNPKSQEKRGLERTFQVNPGYQNNTDIKTKKETFELDEEPSYEKIAPALNGGYIDESEIANEADNNENDKTWYLCNDIIPKEWLGSNNYKELIKVKLEAMECLKKEIESNNNQKAGARSLPEKVDIIGILKVEQKDRSRNSNLRPSRISSEWAEAIFFIFILITFGVIKLIGIYIGELGIGHWNIAHNFRHYYTMQIKDENAALILLGLEFGELPFVTFTELA</sequence>
<reference evidence="3" key="1">
    <citation type="submission" date="2021-06" db="EMBL/GenBank/DDBJ databases">
        <authorList>
            <person name="Kallberg Y."/>
            <person name="Tangrot J."/>
            <person name="Rosling A."/>
        </authorList>
    </citation>
    <scope>NUCLEOTIDE SEQUENCE</scope>
    <source>
        <strain evidence="3">MA453B</strain>
    </source>
</reference>
<evidence type="ECO:0000313" key="3">
    <source>
        <dbReference type="EMBL" id="CAG8637228.1"/>
    </source>
</evidence>
<keyword evidence="2" id="KW-1133">Transmembrane helix</keyword>
<comment type="caution">
    <text evidence="3">The sequence shown here is derived from an EMBL/GenBank/DDBJ whole genome shotgun (WGS) entry which is preliminary data.</text>
</comment>
<feature type="compositionally biased region" description="Polar residues" evidence="1">
    <location>
        <begin position="16"/>
        <end position="25"/>
    </location>
</feature>
<feature type="transmembrane region" description="Helical" evidence="2">
    <location>
        <begin position="153"/>
        <end position="176"/>
    </location>
</feature>
<keyword evidence="2" id="KW-0812">Transmembrane</keyword>
<dbReference type="EMBL" id="CAJVPY010005177">
    <property type="protein sequence ID" value="CAG8637228.1"/>
    <property type="molecule type" value="Genomic_DNA"/>
</dbReference>
<organism evidence="3 4">
    <name type="scientific">Dentiscutata erythropus</name>
    <dbReference type="NCBI Taxonomy" id="1348616"/>
    <lineage>
        <taxon>Eukaryota</taxon>
        <taxon>Fungi</taxon>
        <taxon>Fungi incertae sedis</taxon>
        <taxon>Mucoromycota</taxon>
        <taxon>Glomeromycotina</taxon>
        <taxon>Glomeromycetes</taxon>
        <taxon>Diversisporales</taxon>
        <taxon>Gigasporaceae</taxon>
        <taxon>Dentiscutata</taxon>
    </lineage>
</organism>
<evidence type="ECO:0000256" key="1">
    <source>
        <dbReference type="SAM" id="MobiDB-lite"/>
    </source>
</evidence>
<gene>
    <name evidence="3" type="ORF">DERYTH_LOCUS9464</name>
</gene>
<keyword evidence="4" id="KW-1185">Reference proteome</keyword>
<evidence type="ECO:0000313" key="4">
    <source>
        <dbReference type="Proteomes" id="UP000789405"/>
    </source>
</evidence>